<dbReference type="Gene3D" id="3.30.70.100">
    <property type="match status" value="1"/>
</dbReference>
<name>A0A4P6UZH8_9HYPH</name>
<gene>
    <name evidence="2" type="ORF">E0E05_07935</name>
</gene>
<proteinExistence type="predicted"/>
<feature type="domain" description="NIPSNAP" evidence="1">
    <location>
        <begin position="7"/>
        <end position="99"/>
    </location>
</feature>
<sequence>MITCFLRYEIDPDRIDDFEHYGRLWITLVERFGGKHHGYLLPAEGESDIAYASFTFDSLASYEDYRTRSFDDADCRAAFDFARRTGCIRRYERSFLRPVTEGIEP</sequence>
<dbReference type="RefSeq" id="WP_131616227.1">
    <property type="nucleotide sequence ID" value="NZ_CP036532.1"/>
</dbReference>
<dbReference type="KEGG" id="rpod:E0E05_07935"/>
<accession>A0A4P6UZH8</accession>
<dbReference type="AlphaFoldDB" id="A0A4P6UZH8"/>
<dbReference type="OrthoDB" id="9798776at2"/>
<dbReference type="Pfam" id="PF07978">
    <property type="entry name" value="NIPSNAP"/>
    <property type="match status" value="1"/>
</dbReference>
<keyword evidence="3" id="KW-1185">Reference proteome</keyword>
<dbReference type="InterPro" id="IPR011008">
    <property type="entry name" value="Dimeric_a/b-barrel"/>
</dbReference>
<organism evidence="2 3">
    <name type="scientific">Roseitalea porphyridii</name>
    <dbReference type="NCBI Taxonomy" id="1852022"/>
    <lineage>
        <taxon>Bacteria</taxon>
        <taxon>Pseudomonadati</taxon>
        <taxon>Pseudomonadota</taxon>
        <taxon>Alphaproteobacteria</taxon>
        <taxon>Hyphomicrobiales</taxon>
        <taxon>Ahrensiaceae</taxon>
        <taxon>Roseitalea</taxon>
    </lineage>
</organism>
<evidence type="ECO:0000259" key="1">
    <source>
        <dbReference type="Pfam" id="PF07978"/>
    </source>
</evidence>
<evidence type="ECO:0000313" key="2">
    <source>
        <dbReference type="EMBL" id="QBK30537.1"/>
    </source>
</evidence>
<reference evidence="2 3" key="1">
    <citation type="journal article" date="2017" name="Int. J. Syst. Evol. Microbiol.">
        <title>Roseitalea porphyridii gen. nov., sp. nov., isolated from a red alga, and reclassification of Hoeflea suaedae Chung et al. 2013 as Pseudohoeflea suaedae gen. nov., comb. nov.</title>
        <authorList>
            <person name="Hyeon J.W."/>
            <person name="Jeong S.E."/>
            <person name="Baek K."/>
            <person name="Jeon C.O."/>
        </authorList>
    </citation>
    <scope>NUCLEOTIDE SEQUENCE [LARGE SCALE GENOMIC DNA]</scope>
    <source>
        <strain evidence="2 3">MA7-20</strain>
    </source>
</reference>
<dbReference type="EMBL" id="CP036532">
    <property type="protein sequence ID" value="QBK30537.1"/>
    <property type="molecule type" value="Genomic_DNA"/>
</dbReference>
<dbReference type="GeneID" id="90767222"/>
<dbReference type="Proteomes" id="UP000293719">
    <property type="component" value="Chromosome"/>
</dbReference>
<dbReference type="InterPro" id="IPR012577">
    <property type="entry name" value="NIPSNAP"/>
</dbReference>
<evidence type="ECO:0000313" key="3">
    <source>
        <dbReference type="Proteomes" id="UP000293719"/>
    </source>
</evidence>
<protein>
    <submittedName>
        <fullName evidence="2">NIPSNAP family protein</fullName>
    </submittedName>
</protein>
<dbReference type="SUPFAM" id="SSF54909">
    <property type="entry name" value="Dimeric alpha+beta barrel"/>
    <property type="match status" value="1"/>
</dbReference>